<dbReference type="CDD" id="cd03426">
    <property type="entry name" value="NUDIX_CoAse_Nudt7"/>
    <property type="match status" value="1"/>
</dbReference>
<proteinExistence type="predicted"/>
<evidence type="ECO:0000256" key="4">
    <source>
        <dbReference type="ARBA" id="ARBA00022801"/>
    </source>
</evidence>
<accession>A0ABQ1QRD5</accession>
<dbReference type="PANTHER" id="PTHR12992:SF11">
    <property type="entry name" value="MITOCHONDRIAL COENZYME A DIPHOSPHATASE NUDT8"/>
    <property type="match status" value="1"/>
</dbReference>
<keyword evidence="6" id="KW-0464">Manganese</keyword>
<dbReference type="PROSITE" id="PS51462">
    <property type="entry name" value="NUDIX"/>
    <property type="match status" value="1"/>
</dbReference>
<feature type="domain" description="Nudix hydrolase" evidence="7">
    <location>
        <begin position="46"/>
        <end position="181"/>
    </location>
</feature>
<keyword evidence="9" id="KW-1185">Reference proteome</keyword>
<evidence type="ECO:0000313" key="8">
    <source>
        <dbReference type="EMBL" id="GGD42345.1"/>
    </source>
</evidence>
<evidence type="ECO:0000256" key="5">
    <source>
        <dbReference type="ARBA" id="ARBA00022842"/>
    </source>
</evidence>
<sequence length="213" mass="24303">MDFKSFADQIPKIKNLPLPGRQAHYKLAPEIRIRELEEGRILKKNPRKAGVMALFYPDAASQTRLLFIMRKSYNGIHARQVAFPGGKKEKGDVSILDTALRETREEVGVITKHVEVIREVSEVYIPPSNFEVQPFVGLYHHSASFVLQEEEVEHLIEVPLAQVLDDKYLTSQILSTSYARNIEVPAFRLEGYTVWGATAMMLNEIRDLIKKVL</sequence>
<dbReference type="Proteomes" id="UP000625780">
    <property type="component" value="Unassembled WGS sequence"/>
</dbReference>
<keyword evidence="4" id="KW-0378">Hydrolase</keyword>
<evidence type="ECO:0000256" key="6">
    <source>
        <dbReference type="ARBA" id="ARBA00023211"/>
    </source>
</evidence>
<evidence type="ECO:0000313" key="9">
    <source>
        <dbReference type="Proteomes" id="UP000625780"/>
    </source>
</evidence>
<protein>
    <submittedName>
        <fullName evidence="8">Coenzyme A pyrophosphatase</fullName>
    </submittedName>
</protein>
<comment type="cofactor">
    <cofactor evidence="2">
        <name>Mg(2+)</name>
        <dbReference type="ChEBI" id="CHEBI:18420"/>
    </cofactor>
</comment>
<dbReference type="InterPro" id="IPR015797">
    <property type="entry name" value="NUDIX_hydrolase-like_dom_sf"/>
</dbReference>
<dbReference type="InterPro" id="IPR000086">
    <property type="entry name" value="NUDIX_hydrolase_dom"/>
</dbReference>
<name>A0ABQ1QRD5_9FLAO</name>
<dbReference type="SUPFAM" id="SSF55811">
    <property type="entry name" value="Nudix"/>
    <property type="match status" value="1"/>
</dbReference>
<gene>
    <name evidence="8" type="ORF">GCM10011361_06670</name>
</gene>
<evidence type="ECO:0000256" key="2">
    <source>
        <dbReference type="ARBA" id="ARBA00001946"/>
    </source>
</evidence>
<dbReference type="InterPro" id="IPR045121">
    <property type="entry name" value="CoAse"/>
</dbReference>
<dbReference type="PANTHER" id="PTHR12992">
    <property type="entry name" value="NUDIX HYDROLASE"/>
    <property type="match status" value="1"/>
</dbReference>
<keyword evidence="5" id="KW-0460">Magnesium</keyword>
<comment type="caution">
    <text evidence="8">The sequence shown here is derived from an EMBL/GenBank/DDBJ whole genome shotgun (WGS) entry which is preliminary data.</text>
</comment>
<dbReference type="RefSeq" id="WP_188369288.1">
    <property type="nucleotide sequence ID" value="NZ_BMFH01000001.1"/>
</dbReference>
<evidence type="ECO:0000256" key="3">
    <source>
        <dbReference type="ARBA" id="ARBA00022723"/>
    </source>
</evidence>
<evidence type="ECO:0000259" key="7">
    <source>
        <dbReference type="PROSITE" id="PS51462"/>
    </source>
</evidence>
<dbReference type="EMBL" id="BMFH01000001">
    <property type="protein sequence ID" value="GGD42345.1"/>
    <property type="molecule type" value="Genomic_DNA"/>
</dbReference>
<dbReference type="Pfam" id="PF00293">
    <property type="entry name" value="NUDIX"/>
    <property type="match status" value="1"/>
</dbReference>
<organism evidence="8 9">
    <name type="scientific">Muriicola marianensis</name>
    <dbReference type="NCBI Taxonomy" id="1324801"/>
    <lineage>
        <taxon>Bacteria</taxon>
        <taxon>Pseudomonadati</taxon>
        <taxon>Bacteroidota</taxon>
        <taxon>Flavobacteriia</taxon>
        <taxon>Flavobacteriales</taxon>
        <taxon>Flavobacteriaceae</taxon>
        <taxon>Muriicola</taxon>
    </lineage>
</organism>
<keyword evidence="3" id="KW-0479">Metal-binding</keyword>
<reference evidence="9" key="1">
    <citation type="journal article" date="2019" name="Int. J. Syst. Evol. Microbiol.">
        <title>The Global Catalogue of Microorganisms (GCM) 10K type strain sequencing project: providing services to taxonomists for standard genome sequencing and annotation.</title>
        <authorList>
            <consortium name="The Broad Institute Genomics Platform"/>
            <consortium name="The Broad Institute Genome Sequencing Center for Infectious Disease"/>
            <person name="Wu L."/>
            <person name="Ma J."/>
        </authorList>
    </citation>
    <scope>NUCLEOTIDE SEQUENCE [LARGE SCALE GENOMIC DNA]</scope>
    <source>
        <strain evidence="9">CGMCC 1.12606</strain>
    </source>
</reference>
<dbReference type="Gene3D" id="3.90.79.10">
    <property type="entry name" value="Nucleoside Triphosphate Pyrophosphohydrolase"/>
    <property type="match status" value="1"/>
</dbReference>
<comment type="cofactor">
    <cofactor evidence="1">
        <name>Mn(2+)</name>
        <dbReference type="ChEBI" id="CHEBI:29035"/>
    </cofactor>
</comment>
<evidence type="ECO:0000256" key="1">
    <source>
        <dbReference type="ARBA" id="ARBA00001936"/>
    </source>
</evidence>